<dbReference type="Proteomes" id="UP000503540">
    <property type="component" value="Chromosome"/>
</dbReference>
<dbReference type="Gene3D" id="2.60.120.560">
    <property type="entry name" value="Exo-inulinase, domain 1"/>
    <property type="match status" value="1"/>
</dbReference>
<dbReference type="KEGG" id="nah:F5544_42955"/>
<organism evidence="1 2">
    <name type="scientific">Nocardia arthritidis</name>
    <dbReference type="NCBI Taxonomy" id="228602"/>
    <lineage>
        <taxon>Bacteria</taxon>
        <taxon>Bacillati</taxon>
        <taxon>Actinomycetota</taxon>
        <taxon>Actinomycetes</taxon>
        <taxon>Mycobacteriales</taxon>
        <taxon>Nocardiaceae</taxon>
        <taxon>Nocardia</taxon>
    </lineage>
</organism>
<dbReference type="EMBL" id="CP046172">
    <property type="protein sequence ID" value="QIS16399.1"/>
    <property type="molecule type" value="Genomic_DNA"/>
</dbReference>
<dbReference type="RefSeq" id="WP_167478490.1">
    <property type="nucleotide sequence ID" value="NZ_CP046172.1"/>
</dbReference>
<protein>
    <submittedName>
        <fullName evidence="1">Uncharacterized protein</fullName>
    </submittedName>
</protein>
<reference evidence="1 2" key="1">
    <citation type="journal article" date="2019" name="ACS Chem. Biol.">
        <title>Identification and Mobilization of a Cryptic Antibiotic Biosynthesis Gene Locus from a Human-Pathogenic Nocardia Isolate.</title>
        <authorList>
            <person name="Herisse M."/>
            <person name="Ishida K."/>
            <person name="Porter J.L."/>
            <person name="Howden B."/>
            <person name="Hertweck C."/>
            <person name="Stinear T.P."/>
            <person name="Pidot S.J."/>
        </authorList>
    </citation>
    <scope>NUCLEOTIDE SEQUENCE [LARGE SCALE GENOMIC DNA]</scope>
    <source>
        <strain evidence="1 2">AUSMDU00012717</strain>
    </source>
</reference>
<evidence type="ECO:0000313" key="1">
    <source>
        <dbReference type="EMBL" id="QIS16399.1"/>
    </source>
</evidence>
<sequence>MPGINLGSIGGVEVKSVSVGSVAVKKISLGDSAIWSGGVRFSDNFNRADGALGANWVAIGSHAPVIAGNKADSPYAGGANSSVSYVARWSAPSESDDQDVAVTLAAPAGDQSGSLYAGVVLRAGAGDGPMVTVVATETGIRIVTLNSLTASTVRAETNGLTIAPGTKLRVTAVGNTYQAYLAGTQRISWTDTANVVSKGVNYRFVGIWISAATDALGSSSSSWAMDNWSGGDLM</sequence>
<name>A0A6G9YSW2_9NOCA</name>
<keyword evidence="2" id="KW-1185">Reference proteome</keyword>
<evidence type="ECO:0000313" key="2">
    <source>
        <dbReference type="Proteomes" id="UP000503540"/>
    </source>
</evidence>
<dbReference type="AlphaFoldDB" id="A0A6G9YSW2"/>
<gene>
    <name evidence="1" type="ORF">F5544_42955</name>
</gene>
<accession>A0A6G9YSW2</accession>
<proteinExistence type="predicted"/>